<dbReference type="PANTHER" id="PTHR28015:SF1">
    <property type="entry name" value="ATP SYNTHASE ASSEMBLY FACTOR FMC1, MITOCHONDRIAL"/>
    <property type="match status" value="1"/>
</dbReference>
<keyword evidence="3" id="KW-1185">Reference proteome</keyword>
<dbReference type="GO" id="GO:0033615">
    <property type="term" value="P:mitochondrial proton-transporting ATP synthase complex assembly"/>
    <property type="evidence" value="ECO:0007669"/>
    <property type="project" value="InterPro"/>
</dbReference>
<evidence type="ECO:0000313" key="3">
    <source>
        <dbReference type="Proteomes" id="UP000654370"/>
    </source>
</evidence>
<dbReference type="Pfam" id="PF13233">
    <property type="entry name" value="Complex1_LYR_2"/>
    <property type="match status" value="1"/>
</dbReference>
<dbReference type="Proteomes" id="UP000654370">
    <property type="component" value="Unassembled WGS sequence"/>
</dbReference>
<accession>A0A8H7UDK5</accession>
<dbReference type="OrthoDB" id="15893at2759"/>
<sequence>MLSTYRQLLREIRQQYSKVAKHNSFEQELKTAFREHRQVADQTRLIELKENAENTLLFLKSTRQHKELLARYNPALMEQSKRIELSANRVGLNLPNQYDPKNPAPLEQPKLQPQEAAVQERVGKAFGNDTTAASSEPSQAKIY</sequence>
<evidence type="ECO:0000256" key="1">
    <source>
        <dbReference type="SAM" id="MobiDB-lite"/>
    </source>
</evidence>
<dbReference type="AlphaFoldDB" id="A0A8H7UDK5"/>
<proteinExistence type="predicted"/>
<dbReference type="EMBL" id="JAEPQZ010000011">
    <property type="protein sequence ID" value="KAG2175554.1"/>
    <property type="molecule type" value="Genomic_DNA"/>
</dbReference>
<comment type="caution">
    <text evidence="2">The sequence shown here is derived from an EMBL/GenBank/DDBJ whole genome shotgun (WGS) entry which is preliminary data.</text>
</comment>
<evidence type="ECO:0000313" key="2">
    <source>
        <dbReference type="EMBL" id="KAG2175554.1"/>
    </source>
</evidence>
<organism evidence="2 3">
    <name type="scientific">Mortierella isabellina</name>
    <name type="common">Filamentous fungus</name>
    <name type="synonym">Umbelopsis isabellina</name>
    <dbReference type="NCBI Taxonomy" id="91625"/>
    <lineage>
        <taxon>Eukaryota</taxon>
        <taxon>Fungi</taxon>
        <taxon>Fungi incertae sedis</taxon>
        <taxon>Mucoromycota</taxon>
        <taxon>Mucoromycotina</taxon>
        <taxon>Umbelopsidomycetes</taxon>
        <taxon>Umbelopsidales</taxon>
        <taxon>Umbelopsidaceae</taxon>
        <taxon>Umbelopsis</taxon>
    </lineage>
</organism>
<feature type="region of interest" description="Disordered" evidence="1">
    <location>
        <begin position="94"/>
        <end position="143"/>
    </location>
</feature>
<protein>
    <submittedName>
        <fullName evidence="2">Uncharacterized protein</fullName>
    </submittedName>
</protein>
<dbReference type="GO" id="GO:0005759">
    <property type="term" value="C:mitochondrial matrix"/>
    <property type="evidence" value="ECO:0007669"/>
    <property type="project" value="TreeGrafter"/>
</dbReference>
<name>A0A8H7UDK5_MORIS</name>
<feature type="compositionally biased region" description="Polar residues" evidence="1">
    <location>
        <begin position="128"/>
        <end position="143"/>
    </location>
</feature>
<dbReference type="PANTHER" id="PTHR28015">
    <property type="entry name" value="ATP SYNTHASE ASSEMBLY FACTOR FMC1, MITOCHONDRIAL"/>
    <property type="match status" value="1"/>
</dbReference>
<gene>
    <name evidence="2" type="ORF">INT43_001201</name>
</gene>
<dbReference type="InterPro" id="IPR039196">
    <property type="entry name" value="Fmc1"/>
</dbReference>
<reference evidence="2" key="1">
    <citation type="submission" date="2020-12" db="EMBL/GenBank/DDBJ databases">
        <title>Metabolic potential, ecology and presence of endohyphal bacteria is reflected in genomic diversity of Mucoromycotina.</title>
        <authorList>
            <person name="Muszewska A."/>
            <person name="Okrasinska A."/>
            <person name="Steczkiewicz K."/>
            <person name="Drgas O."/>
            <person name="Orlowska M."/>
            <person name="Perlinska-Lenart U."/>
            <person name="Aleksandrzak-Piekarczyk T."/>
            <person name="Szatraj K."/>
            <person name="Zielenkiewicz U."/>
            <person name="Pilsyk S."/>
            <person name="Malc E."/>
            <person name="Mieczkowski P."/>
            <person name="Kruszewska J.S."/>
            <person name="Biernat P."/>
            <person name="Pawlowska J."/>
        </authorList>
    </citation>
    <scope>NUCLEOTIDE SEQUENCE</scope>
    <source>
        <strain evidence="2">WA0000067209</strain>
    </source>
</reference>